<comment type="similarity">
    <text evidence="1">Belongs to the Glu/Leu/Phe/Val dehydrogenases family.</text>
</comment>
<dbReference type="InterPro" id="IPR029044">
    <property type="entry name" value="Nucleotide-diphossugar_trans"/>
</dbReference>
<dbReference type="PROSITE" id="PS50297">
    <property type="entry name" value="ANK_REP_REGION"/>
    <property type="match status" value="1"/>
</dbReference>
<dbReference type="SUPFAM" id="SSF53223">
    <property type="entry name" value="Aminoacid dehydrogenase-like, N-terminal domain"/>
    <property type="match status" value="1"/>
</dbReference>
<dbReference type="GO" id="GO:0004352">
    <property type="term" value="F:glutamate dehydrogenase (NAD+) activity"/>
    <property type="evidence" value="ECO:0007669"/>
    <property type="project" value="TreeGrafter"/>
</dbReference>
<keyword evidence="8" id="KW-0040">ANK repeat</keyword>
<dbReference type="SUPFAM" id="SSF53448">
    <property type="entry name" value="Nucleotide-diphospho-sugar transferases"/>
    <property type="match status" value="1"/>
</dbReference>
<dbReference type="PANTHER" id="PTHR11606">
    <property type="entry name" value="GLUTAMATE DEHYDROGENASE"/>
    <property type="match status" value="1"/>
</dbReference>
<dbReference type="InterPro" id="IPR007197">
    <property type="entry name" value="rSAM"/>
</dbReference>
<sequence length="2800" mass="310791">MVIDRSGKAVKPAKDAMVKKVSMGRDKEGCIQNMPEGRNFLVRVLGKLPDGKAVYSPWKKAVTLSPETRDKDLGNLDPMNMPRMNCNNCPCACYVPFRWGLNSPGRLRCRRCGCHHTEHQMVEVGEILKARETKAKGSMNREVTPLPHEALDWDERECLLWFWSQGAVHPRQVLKEANSRSKPGLANGGIKGRVSIVTPTTESRHKFHEQLFRCFEAQTWPDKELVIVETYSESYSDFFTQKAQSDSRVVYVKYKQALRADWSIGLKRNIGTHLASGEFIASFDDDDLYAPSYLNTMVSALEDRRALAVKLSNWYVYHMDTDGWSFCDPIAWGLTKGLDETSDKVKSWAYGYGFSYVYRRQAGLDLWYGDINLGEDFNFMMQLQIRRGERSVHLVPDDFGMCLHVQHGGNTSNSIPLREVPDVEAMDLDIMELNAWMHASGPAGKALAKAAGRNRSLGNSRKVTCYLQGGKRYQVEYPTKATVKDLLANLSDQADMTCADHKVYRVPPMVAFGGTGGTYSNAQRDEIAASVLGIAFLAELPGAEENLRSDTKSGQQWRKLLQAAQAPVRGAARLGPRTSEVWVLSPDAAAAAGYRVGEETWEDDDKEACAAAEEESKLSFVTRVTCQSSTVKKFFAAKQSFGVWLRKGATVVDLRWVLGRHLPAEARVLCQREGRDIQALQENDLVPDDVIVSDFRGSRSFYMRFTNKQCGIVLRFMRSFFRNPENQKRLDDFESTAKGTGHDYRAQLVQLLAHEVYPRIYQKFHVPVMDDLDGPKLMLEAMSSVSSSNLQVCELWMEVELLMRNKASAQQALSAVMYFKELAKETSASAAKATEETSEPPKQNDAPTYESVREVVGLLQKVTDGWEQHARNLGSAEETPAQDGSDSKASDPKKDLQSSRQTAVGSKSDGASEASATAAASTLSDAAIKQLPPEASAFAKAAAGNPIVEQQLRKWVTQQTLSSAASVGGQAEQVEQGTGASKAEPAVQTAAARNGDGTTPVLSVSPPASKVATSSPPNGHESQANAEQGQVSKAKASSPRTRSSLLDWDALEKMEAPDKDSEAAKGDDLSASPGQAPGDLQPEPRADLPERPQGAKPKPKERVEVSRVEVLVRHGTRAGEALISVPSNATMMQVKQALVRLVGRTADAIQRMQLVERTGNTFKQFADEEPLGTRRELLVLGLGLPEAKEKDSENPQVNLSYATVPVSVHNVLTAEAVTLMLPEVATMKQVRAALKQAGGPEYAKLLDAGAALYMLGEDQVPLPDEELDDISRVEVARQDAARQPHLWQIAVERRPLSDFWSGIILGSMLGLWVGINYGESLKSAWDTLEMVCPRQDETEKEHTCSNTGCDEGRSASVMPQLVFNVKQCEVTQEGTAYDMRTPLHLAAAAGDLKLAKFLLEECNASLRQDRFGLLPIHDAVQNGHNDVRRYLQSWKLSALEAVQRHRALKCPVEANARSVENVFALGDQMEPLPEVMSTVFELVVKEGIFSFTTVQAEVEHFFNCLGFHRMYYQHFTPMQIAKHIQCLIAAKHVAHATSHIRALEFDFSTDHSAFFLTALSSDPGAPTESQRRTERKIAEYIGLDFNNKSITLTFMASQGPAFRGEEERLGIYNIERGHFEVSRVADNETSMQILASSTFLKGKTKEAIEQYQIIMEDVVASRRSMVNIIPGEAYPGNFSGFVVLFATAETAGRNYFQEVWQAMRFVALVPRRFYFSTFANGVIAYSLFFPAGVPETQVERLKRALLYSTLLKATPGNSELVYRSVMQSQISHECGLYILAAVKFVYTFFPKEQYAPEYISVHKVLEHDAASQRKLETLYKLCIKDLLSTERIYNLIHRHPNLARLFFEDFSRIAHGECQPRFNEELSSVIDEACTDPQDRQILKMFLTFNHSILLTNFFKEQIPGALSFRLDPAVALKDRPASLYPEVPYGIYLICGRDFMGFHTRFRDVARGGIRLVLSRDKNTYDRNFANLFDECYNLAFTQQYKNKDIPEGGSKGVILPDRSWPNGQNGNVVAGSLQGPLGMRSCFTRYLNALLDCMMPEESGIFAGHLKGRRELLFFGPDENTAGFMDMGAEVARARGYPFWKALTTGKSVALGGVPHDTYGMTTSSVHKYVTELLRELGEDESKITKFQTGGPDGDLGSNEILISKDMTIGIVDGSGVLYDPSGICRTELTRLAQQRVPIKEFNRCFLGNGAFLVTVDESNVTLPDGSLWLTGAELRDNFHLTDYASADLFVPCGGRPNAVTTDNVKRLFTADGSRPKFRMIVEGANLFFSDRARGVLEAAGVHVFKDASTNKGGVNSSSLEVFAALALSEEDHSAMMCYNPVYGGVPPQFYETYVAQIQETIMENARREFRAIWKCNSGRGISKVQATKMISGKINQLQDGIMAQCSRMTAADREQLVRSVIQRAVPPVMVQHLGVEGILQRVPSNYVEAMVGAWVASRFVTGPQISVLEAVASEGISGKEAQQSKFEEFRHPLVAELQSRWFEDTQGVASTADSWHRPYLACCLNYSDQAEMGWQGSTDRQLKLSVAIESRTRCYVASTTAVHPSLVDTFGRRHSYLRVSLTDRCNLKCRYCMPEDGEEVFTPTPGGKVLTAQELNRMLRLFVRLGVKKVRLTGGEPTTRGDFAQIMEDIGELNACLPEPLELGITTNGVRLKKFLPQMRAAGLRSINLSLDTLQAAKFPFLAGKPLDWHARIMDTMYSVAEEPFFKLKLNCVLLKGANEDEVGAFVDLTESLPIEVRFLEFMPFDGNAWSANRLVPQADMIESVQSHLASRGHPAASRLPPDSLHDVARLWQ</sequence>
<evidence type="ECO:0000256" key="5">
    <source>
        <dbReference type="ARBA" id="ARBA00023004"/>
    </source>
</evidence>
<evidence type="ECO:0000313" key="11">
    <source>
        <dbReference type="EMBL" id="CAE7348906.1"/>
    </source>
</evidence>
<dbReference type="PANTHER" id="PTHR11606:SF24">
    <property type="entry name" value="NAD-SPECIFIC GLUTAMATE DEHYDROGENASE"/>
    <property type="match status" value="1"/>
</dbReference>
<dbReference type="PROSITE" id="PS51918">
    <property type="entry name" value="RADICAL_SAM"/>
    <property type="match status" value="1"/>
</dbReference>
<dbReference type="InterPro" id="IPR056365">
    <property type="entry name" value="NAD-GDH_2nd"/>
</dbReference>
<feature type="compositionally biased region" description="Basic and acidic residues" evidence="9">
    <location>
        <begin position="885"/>
        <end position="897"/>
    </location>
</feature>
<dbReference type="InterPro" id="IPR046346">
    <property type="entry name" value="Aminoacid_DH-like_N_sf"/>
</dbReference>
<evidence type="ECO:0000256" key="1">
    <source>
        <dbReference type="ARBA" id="ARBA00006382"/>
    </source>
</evidence>
<dbReference type="InterPro" id="IPR013785">
    <property type="entry name" value="Aldolase_TIM"/>
</dbReference>
<evidence type="ECO:0000256" key="8">
    <source>
        <dbReference type="PROSITE-ProRule" id="PRU00023"/>
    </source>
</evidence>
<name>A0A812PF37_9DINO</name>
<dbReference type="GO" id="GO:0051536">
    <property type="term" value="F:iron-sulfur cluster binding"/>
    <property type="evidence" value="ECO:0007669"/>
    <property type="project" value="UniProtKB-KW"/>
</dbReference>
<dbReference type="Pfam" id="PF23152">
    <property type="entry name" value="GDH_2nd"/>
    <property type="match status" value="1"/>
</dbReference>
<feature type="compositionally biased region" description="Polar residues" evidence="9">
    <location>
        <begin position="1011"/>
        <end position="1031"/>
    </location>
</feature>
<dbReference type="Pfam" id="PF12796">
    <property type="entry name" value="Ank_2"/>
    <property type="match status" value="1"/>
</dbReference>
<feature type="compositionally biased region" description="Basic and acidic residues" evidence="9">
    <location>
        <begin position="1050"/>
        <end position="1068"/>
    </location>
</feature>
<keyword evidence="6" id="KW-0411">Iron-sulfur</keyword>
<protein>
    <submittedName>
        <fullName evidence="11">Glud2 protein</fullName>
    </submittedName>
</protein>
<dbReference type="OrthoDB" id="184415at2759"/>
<feature type="repeat" description="ANK" evidence="8">
    <location>
        <begin position="1378"/>
        <end position="1400"/>
    </location>
</feature>
<gene>
    <name evidence="11" type="primary">glud2</name>
    <name evidence="11" type="ORF">SNAT2548_LOCUS18330</name>
</gene>
<evidence type="ECO:0000256" key="6">
    <source>
        <dbReference type="ARBA" id="ARBA00023014"/>
    </source>
</evidence>
<dbReference type="InterPro" id="IPR001173">
    <property type="entry name" value="Glyco_trans_2-like"/>
</dbReference>
<dbReference type="InterPro" id="IPR055480">
    <property type="entry name" value="NAD-GDH_N"/>
</dbReference>
<dbReference type="Proteomes" id="UP000604046">
    <property type="component" value="Unassembled WGS sequence"/>
</dbReference>
<dbReference type="SMART" id="SM00248">
    <property type="entry name" value="ANK"/>
    <property type="match status" value="2"/>
</dbReference>
<dbReference type="SFLD" id="SFLDG01386">
    <property type="entry name" value="main_SPASM_domain-containing"/>
    <property type="match status" value="1"/>
</dbReference>
<organism evidence="11 12">
    <name type="scientific">Symbiodinium natans</name>
    <dbReference type="NCBI Taxonomy" id="878477"/>
    <lineage>
        <taxon>Eukaryota</taxon>
        <taxon>Sar</taxon>
        <taxon>Alveolata</taxon>
        <taxon>Dinophyceae</taxon>
        <taxon>Suessiales</taxon>
        <taxon>Symbiodiniaceae</taxon>
        <taxon>Symbiodinium</taxon>
    </lineage>
</organism>
<dbReference type="SMART" id="SM00729">
    <property type="entry name" value="Elp3"/>
    <property type="match status" value="1"/>
</dbReference>
<reference evidence="11" key="1">
    <citation type="submission" date="2021-02" db="EMBL/GenBank/DDBJ databases">
        <authorList>
            <person name="Dougan E. K."/>
            <person name="Rhodes N."/>
            <person name="Thang M."/>
            <person name="Chan C."/>
        </authorList>
    </citation>
    <scope>NUCLEOTIDE SEQUENCE</scope>
</reference>
<feature type="non-terminal residue" evidence="11">
    <location>
        <position position="2800"/>
    </location>
</feature>
<keyword evidence="12" id="KW-1185">Reference proteome</keyword>
<dbReference type="InterPro" id="IPR006096">
    <property type="entry name" value="Glu/Leu/Phe/Val/Trp_DH_C"/>
</dbReference>
<dbReference type="CDD" id="cd01335">
    <property type="entry name" value="Radical_SAM"/>
    <property type="match status" value="1"/>
</dbReference>
<dbReference type="Gene3D" id="3.90.550.10">
    <property type="entry name" value="Spore Coat Polysaccharide Biosynthesis Protein SpsA, Chain A"/>
    <property type="match status" value="1"/>
</dbReference>
<dbReference type="Pfam" id="PF23147">
    <property type="entry name" value="GDH2_N"/>
    <property type="match status" value="1"/>
</dbReference>
<evidence type="ECO:0000256" key="3">
    <source>
        <dbReference type="ARBA" id="ARBA00022723"/>
    </source>
</evidence>
<dbReference type="PROSITE" id="PS50088">
    <property type="entry name" value="ANK_REPEAT"/>
    <property type="match status" value="1"/>
</dbReference>
<evidence type="ECO:0000256" key="4">
    <source>
        <dbReference type="ARBA" id="ARBA00023002"/>
    </source>
</evidence>
<dbReference type="GO" id="GO:0046872">
    <property type="term" value="F:metal ion binding"/>
    <property type="evidence" value="ECO:0007669"/>
    <property type="project" value="UniProtKB-KW"/>
</dbReference>
<keyword evidence="4" id="KW-0560">Oxidoreductase</keyword>
<dbReference type="CDD" id="cd00761">
    <property type="entry name" value="Glyco_tranf_GTA_type"/>
    <property type="match status" value="1"/>
</dbReference>
<keyword evidence="2" id="KW-0949">S-adenosyl-L-methionine</keyword>
<dbReference type="SMART" id="SM00839">
    <property type="entry name" value="ELFV_dehydrog"/>
    <property type="match status" value="1"/>
</dbReference>
<dbReference type="Gene3D" id="1.25.40.20">
    <property type="entry name" value="Ankyrin repeat-containing domain"/>
    <property type="match status" value="1"/>
</dbReference>
<dbReference type="Gene3D" id="3.40.50.720">
    <property type="entry name" value="NAD(P)-binding Rossmann-like Domain"/>
    <property type="match status" value="1"/>
</dbReference>
<dbReference type="SFLD" id="SFLDG01067">
    <property type="entry name" value="SPASM/twitch_domain_containing"/>
    <property type="match status" value="1"/>
</dbReference>
<evidence type="ECO:0000256" key="9">
    <source>
        <dbReference type="SAM" id="MobiDB-lite"/>
    </source>
</evidence>
<feature type="region of interest" description="Disordered" evidence="9">
    <location>
        <begin position="873"/>
        <end position="912"/>
    </location>
</feature>
<dbReference type="SUPFAM" id="SSF48403">
    <property type="entry name" value="Ankyrin repeat"/>
    <property type="match status" value="1"/>
</dbReference>
<keyword evidence="7" id="KW-0520">NAD</keyword>
<dbReference type="SUPFAM" id="SSF102114">
    <property type="entry name" value="Radical SAM enzymes"/>
    <property type="match status" value="1"/>
</dbReference>
<accession>A0A812PF37</accession>
<dbReference type="EMBL" id="CAJNDS010002142">
    <property type="protein sequence ID" value="CAE7348906.1"/>
    <property type="molecule type" value="Genomic_DNA"/>
</dbReference>
<dbReference type="InterPro" id="IPR058240">
    <property type="entry name" value="rSAM_sf"/>
</dbReference>
<dbReference type="Pfam" id="PF00208">
    <property type="entry name" value="ELFV_dehydrog"/>
    <property type="match status" value="1"/>
</dbReference>
<keyword evidence="5" id="KW-0408">Iron</keyword>
<dbReference type="Pfam" id="PF04055">
    <property type="entry name" value="Radical_SAM"/>
    <property type="match status" value="1"/>
</dbReference>
<dbReference type="InterPro" id="IPR036291">
    <property type="entry name" value="NAD(P)-bd_dom_sf"/>
</dbReference>
<evidence type="ECO:0000259" key="10">
    <source>
        <dbReference type="PROSITE" id="PS51918"/>
    </source>
</evidence>
<dbReference type="InterPro" id="IPR002110">
    <property type="entry name" value="Ankyrin_rpt"/>
</dbReference>
<dbReference type="SUPFAM" id="SSF51735">
    <property type="entry name" value="NAD(P)-binding Rossmann-fold domains"/>
    <property type="match status" value="1"/>
</dbReference>
<comment type="caution">
    <text evidence="11">The sequence shown here is derived from an EMBL/GenBank/DDBJ whole genome shotgun (WGS) entry which is preliminary data.</text>
</comment>
<keyword evidence="3" id="KW-0479">Metal-binding</keyword>
<dbReference type="SFLD" id="SFLDS00029">
    <property type="entry name" value="Radical_SAM"/>
    <property type="match status" value="1"/>
</dbReference>
<proteinExistence type="inferred from homology"/>
<feature type="domain" description="Radical SAM core" evidence="10">
    <location>
        <begin position="2556"/>
        <end position="2790"/>
    </location>
</feature>
<evidence type="ECO:0000256" key="7">
    <source>
        <dbReference type="ARBA" id="ARBA00023027"/>
    </source>
</evidence>
<dbReference type="InterPro" id="IPR006638">
    <property type="entry name" value="Elp3/MiaA/NifB-like_rSAM"/>
</dbReference>
<feature type="region of interest" description="Disordered" evidence="9">
    <location>
        <begin position="967"/>
        <end position="1104"/>
    </location>
</feature>
<feature type="region of interest" description="Disordered" evidence="9">
    <location>
        <begin position="830"/>
        <end position="849"/>
    </location>
</feature>
<dbReference type="Gene3D" id="3.20.20.70">
    <property type="entry name" value="Aldolase class I"/>
    <property type="match status" value="1"/>
</dbReference>
<evidence type="ECO:0000256" key="2">
    <source>
        <dbReference type="ARBA" id="ARBA00022691"/>
    </source>
</evidence>
<dbReference type="Pfam" id="PF00535">
    <property type="entry name" value="Glycos_transf_2"/>
    <property type="match status" value="1"/>
</dbReference>
<dbReference type="GO" id="GO:0006538">
    <property type="term" value="P:L-glutamate catabolic process"/>
    <property type="evidence" value="ECO:0007669"/>
    <property type="project" value="TreeGrafter"/>
</dbReference>
<dbReference type="InterPro" id="IPR036770">
    <property type="entry name" value="Ankyrin_rpt-contain_sf"/>
</dbReference>
<dbReference type="GO" id="GO:0005739">
    <property type="term" value="C:mitochondrion"/>
    <property type="evidence" value="ECO:0007669"/>
    <property type="project" value="TreeGrafter"/>
</dbReference>
<evidence type="ECO:0000313" key="12">
    <source>
        <dbReference type="Proteomes" id="UP000604046"/>
    </source>
</evidence>